<dbReference type="InterPro" id="IPR058625">
    <property type="entry name" value="MdtA-like_BSH"/>
</dbReference>
<evidence type="ECO:0000259" key="7">
    <source>
        <dbReference type="Pfam" id="PF25967"/>
    </source>
</evidence>
<dbReference type="Gene3D" id="2.40.30.170">
    <property type="match status" value="1"/>
</dbReference>
<dbReference type="GO" id="GO:1990281">
    <property type="term" value="C:efflux pump complex"/>
    <property type="evidence" value="ECO:0007669"/>
    <property type="project" value="TreeGrafter"/>
</dbReference>
<dbReference type="Gene3D" id="2.40.420.20">
    <property type="match status" value="1"/>
</dbReference>
<name>A0AAU7U2U8_9GAMM</name>
<geneLocation type="plasmid" evidence="8">
    <name>plasmindA</name>
</geneLocation>
<dbReference type="Pfam" id="PF25954">
    <property type="entry name" value="Beta-barrel_RND_2"/>
    <property type="match status" value="1"/>
</dbReference>
<dbReference type="Pfam" id="PF25967">
    <property type="entry name" value="RND-MFP_C"/>
    <property type="match status" value="1"/>
</dbReference>
<dbReference type="InterPro" id="IPR058792">
    <property type="entry name" value="Beta-barrel_RND_2"/>
</dbReference>
<evidence type="ECO:0000256" key="1">
    <source>
        <dbReference type="ARBA" id="ARBA00004196"/>
    </source>
</evidence>
<dbReference type="Gene3D" id="1.10.287.470">
    <property type="entry name" value="Helix hairpin bin"/>
    <property type="match status" value="1"/>
</dbReference>
<feature type="domain" description="CusB-like beta-barrel" evidence="6">
    <location>
        <begin position="236"/>
        <end position="299"/>
    </location>
</feature>
<evidence type="ECO:0000259" key="5">
    <source>
        <dbReference type="Pfam" id="PF25917"/>
    </source>
</evidence>
<dbReference type="SUPFAM" id="SSF111369">
    <property type="entry name" value="HlyD-like secretion proteins"/>
    <property type="match status" value="1"/>
</dbReference>
<feature type="domain" description="Multidrug resistance protein MdtA-like alpha-helical hairpin" evidence="4">
    <location>
        <begin position="121"/>
        <end position="190"/>
    </location>
</feature>
<proteinExistence type="inferred from homology"/>
<dbReference type="PANTHER" id="PTHR30469:SF15">
    <property type="entry name" value="HLYD FAMILY OF SECRETION PROTEINS"/>
    <property type="match status" value="1"/>
</dbReference>
<reference evidence="8" key="1">
    <citation type="submission" date="2024-06" db="EMBL/GenBank/DDBJ databases">
        <title>Multiomics insights into the TNT degradation mechanism by Pantoea sp. BJ2 isolated from an ammunition destruction site.</title>
        <authorList>
            <person name="Luo J."/>
        </authorList>
    </citation>
    <scope>NUCLEOTIDE SEQUENCE</scope>
    <source>
        <strain evidence="8">BJ2</strain>
        <plasmid evidence="8">plasmindA</plasmid>
    </source>
</reference>
<comment type="similarity">
    <text evidence="2">Belongs to the membrane fusion protein (MFP) (TC 8.A.1) family.</text>
</comment>
<dbReference type="InterPro" id="IPR058627">
    <property type="entry name" value="MdtA-like_C"/>
</dbReference>
<keyword evidence="3" id="KW-0813">Transport</keyword>
<evidence type="ECO:0000256" key="3">
    <source>
        <dbReference type="ARBA" id="ARBA00022448"/>
    </source>
</evidence>
<feature type="domain" description="Multidrug resistance protein MdtA-like barrel-sandwich hybrid" evidence="5">
    <location>
        <begin position="85"/>
        <end position="217"/>
    </location>
</feature>
<dbReference type="NCBIfam" id="TIGR01730">
    <property type="entry name" value="RND_mfp"/>
    <property type="match status" value="1"/>
</dbReference>
<feature type="domain" description="Multidrug resistance protein MdtA-like C-terminal permuted SH3" evidence="7">
    <location>
        <begin position="316"/>
        <end position="365"/>
    </location>
</feature>
<comment type="subcellular location">
    <subcellularLocation>
        <location evidence="1">Cell envelope</location>
    </subcellularLocation>
</comment>
<evidence type="ECO:0000259" key="4">
    <source>
        <dbReference type="Pfam" id="PF25876"/>
    </source>
</evidence>
<dbReference type="GO" id="GO:0015562">
    <property type="term" value="F:efflux transmembrane transporter activity"/>
    <property type="evidence" value="ECO:0007669"/>
    <property type="project" value="TreeGrafter"/>
</dbReference>
<evidence type="ECO:0000259" key="6">
    <source>
        <dbReference type="Pfam" id="PF25954"/>
    </source>
</evidence>
<dbReference type="PANTHER" id="PTHR30469">
    <property type="entry name" value="MULTIDRUG RESISTANCE PROTEIN MDTA"/>
    <property type="match status" value="1"/>
</dbReference>
<protein>
    <submittedName>
        <fullName evidence="8">Efflux RND transporter periplasmic adaptor subunit</fullName>
    </submittedName>
</protein>
<evidence type="ECO:0000313" key="8">
    <source>
        <dbReference type="EMBL" id="XBV47167.1"/>
    </source>
</evidence>
<evidence type="ECO:0000256" key="2">
    <source>
        <dbReference type="ARBA" id="ARBA00009477"/>
    </source>
</evidence>
<dbReference type="Pfam" id="PF25876">
    <property type="entry name" value="HH_MFP_RND"/>
    <property type="match status" value="1"/>
</dbReference>
<dbReference type="AlphaFoldDB" id="A0AAU7U2U8"/>
<dbReference type="RefSeq" id="WP_350262307.1">
    <property type="nucleotide sequence ID" value="NZ_CP158293.1"/>
</dbReference>
<dbReference type="InterPro" id="IPR058624">
    <property type="entry name" value="MdtA-like_HH"/>
</dbReference>
<dbReference type="Pfam" id="PF25917">
    <property type="entry name" value="BSH_RND"/>
    <property type="match status" value="1"/>
</dbReference>
<dbReference type="Gene3D" id="2.40.50.100">
    <property type="match status" value="1"/>
</dbReference>
<keyword evidence="8" id="KW-0614">Plasmid</keyword>
<organism evidence="8">
    <name type="scientific">Pantoea sp. BJ2</name>
    <dbReference type="NCBI Taxonomy" id="3141322"/>
    <lineage>
        <taxon>Bacteria</taxon>
        <taxon>Pseudomonadati</taxon>
        <taxon>Pseudomonadota</taxon>
        <taxon>Gammaproteobacteria</taxon>
        <taxon>Enterobacterales</taxon>
        <taxon>Erwiniaceae</taxon>
        <taxon>Pantoea</taxon>
    </lineage>
</organism>
<dbReference type="InterPro" id="IPR006143">
    <property type="entry name" value="RND_pump_MFP"/>
</dbReference>
<dbReference type="EMBL" id="CP158293">
    <property type="protein sequence ID" value="XBV47167.1"/>
    <property type="molecule type" value="Genomic_DNA"/>
</dbReference>
<sequence>MTDSFTGLVKQAADHLIDAQRLITLLPLLPCMVVIALSLTACGPRDPLPPAPPRPVKFITVKPALHGQQVQMTGDIHAHDETSLGFRLDGRILTRPAEVGDRVDAGQVLATLESSTTANALRSAMADTDSARATERVAALNLHRMKQLMPSGAIARAQLDSAQSDWQSAAAHLQSSEAALNSAQENLRWTQLTAPFSGVITAVSASAGQVVSTGQTVMSLASGARRDVVLDVPFPAAFSSLPSDAFRVTLLSSPAITAQAHLRDISPQADPQTRTWRVRLTLDDPPPAMLLGASVSVALPESDPRTFILPASVLTRLADKPAVFVLDAQHGKVTRRTVVISRFTASEVYIASGLTAGESVVTAGVSTLRDGEAVARGDEQP</sequence>
<gene>
    <name evidence="8" type="ORF">AAF463_20095</name>
</gene>
<accession>A0AAU7U2U8</accession>